<keyword evidence="2" id="KW-1185">Reference proteome</keyword>
<sequence>MWRQLSGQLRGHCREENEKADSSLALRERRHWVEVLSMENTLVDLRNTCDAGDQFLFLVLVLW</sequence>
<dbReference type="Proteomes" id="UP000198211">
    <property type="component" value="Unassembled WGS sequence"/>
</dbReference>
<evidence type="ECO:0000313" key="1">
    <source>
        <dbReference type="EMBL" id="OWZ00026.1"/>
    </source>
</evidence>
<gene>
    <name evidence="1" type="ORF">PHMEG_00028872</name>
</gene>
<evidence type="ECO:0000313" key="2">
    <source>
        <dbReference type="Proteomes" id="UP000198211"/>
    </source>
</evidence>
<proteinExistence type="predicted"/>
<protein>
    <submittedName>
        <fullName evidence="1">Uncharacterized protein</fullName>
    </submittedName>
</protein>
<name>A0A225V299_9STRA</name>
<dbReference type="OrthoDB" id="116639at2759"/>
<comment type="caution">
    <text evidence="1">The sequence shown here is derived from an EMBL/GenBank/DDBJ whole genome shotgun (WGS) entry which is preliminary data.</text>
</comment>
<reference evidence="2" key="1">
    <citation type="submission" date="2017-03" db="EMBL/GenBank/DDBJ databases">
        <title>Phytopthora megakarya and P. palmivora, two closely related causual agents of cacao black pod achieved similar genome size and gene model numbers by different mechanisms.</title>
        <authorList>
            <person name="Ali S."/>
            <person name="Shao J."/>
            <person name="Larry D.J."/>
            <person name="Kronmiller B."/>
            <person name="Shen D."/>
            <person name="Strem M.D."/>
            <person name="Melnick R.L."/>
            <person name="Guiltinan M.J."/>
            <person name="Tyler B.M."/>
            <person name="Meinhardt L.W."/>
            <person name="Bailey B.A."/>
        </authorList>
    </citation>
    <scope>NUCLEOTIDE SEQUENCE [LARGE SCALE GENOMIC DNA]</scope>
    <source>
        <strain evidence="2">zdho120</strain>
    </source>
</reference>
<dbReference type="AlphaFoldDB" id="A0A225V299"/>
<dbReference type="EMBL" id="NBNE01007966">
    <property type="protein sequence ID" value="OWZ00026.1"/>
    <property type="molecule type" value="Genomic_DNA"/>
</dbReference>
<organism evidence="1 2">
    <name type="scientific">Phytophthora megakarya</name>
    <dbReference type="NCBI Taxonomy" id="4795"/>
    <lineage>
        <taxon>Eukaryota</taxon>
        <taxon>Sar</taxon>
        <taxon>Stramenopiles</taxon>
        <taxon>Oomycota</taxon>
        <taxon>Peronosporomycetes</taxon>
        <taxon>Peronosporales</taxon>
        <taxon>Peronosporaceae</taxon>
        <taxon>Phytophthora</taxon>
    </lineage>
</organism>
<accession>A0A225V299</accession>